<dbReference type="Proteomes" id="UP001055811">
    <property type="component" value="Linkage Group LG01"/>
</dbReference>
<gene>
    <name evidence="1" type="ORF">L2E82_05837</name>
</gene>
<evidence type="ECO:0000313" key="2">
    <source>
        <dbReference type="Proteomes" id="UP001055811"/>
    </source>
</evidence>
<organism evidence="1 2">
    <name type="scientific">Cichorium intybus</name>
    <name type="common">Chicory</name>
    <dbReference type="NCBI Taxonomy" id="13427"/>
    <lineage>
        <taxon>Eukaryota</taxon>
        <taxon>Viridiplantae</taxon>
        <taxon>Streptophyta</taxon>
        <taxon>Embryophyta</taxon>
        <taxon>Tracheophyta</taxon>
        <taxon>Spermatophyta</taxon>
        <taxon>Magnoliopsida</taxon>
        <taxon>eudicotyledons</taxon>
        <taxon>Gunneridae</taxon>
        <taxon>Pentapetalae</taxon>
        <taxon>asterids</taxon>
        <taxon>campanulids</taxon>
        <taxon>Asterales</taxon>
        <taxon>Asteraceae</taxon>
        <taxon>Cichorioideae</taxon>
        <taxon>Cichorieae</taxon>
        <taxon>Cichoriinae</taxon>
        <taxon>Cichorium</taxon>
    </lineage>
</organism>
<sequence>MFLEAKATVSQSFSPYLYHRLYFYTFFLPFSCRCHTSFTATTFSFRYFNHSNHQKMSKTDEKILSYNDVVVRQSDLTILKTPSFLNDRIIEFYFSHLSSTHPSQQILLVPPSITFWTMNCPDTDSLQDFLQPLNLPSKNLIIFPVNNNDDVAAVEGGTHWSLLAFEKTNDLFVHHDSSNGLNNHYAKRLYKRVVPFMDCETRYVDCGCTPQQVNGYDCGLYVLAIAKEICRWFDSGVNGNEDLWFLFVKERVTPSVVSGMRVEILELIGNLRGKK</sequence>
<dbReference type="EMBL" id="CM042009">
    <property type="protein sequence ID" value="KAI3791970.1"/>
    <property type="molecule type" value="Genomic_DNA"/>
</dbReference>
<proteinExistence type="predicted"/>
<keyword evidence="2" id="KW-1185">Reference proteome</keyword>
<name>A0ACB9H8A3_CICIN</name>
<reference evidence="2" key="1">
    <citation type="journal article" date="2022" name="Mol. Ecol. Resour.">
        <title>The genomes of chicory, endive, great burdock and yacon provide insights into Asteraceae palaeo-polyploidization history and plant inulin production.</title>
        <authorList>
            <person name="Fan W."/>
            <person name="Wang S."/>
            <person name="Wang H."/>
            <person name="Wang A."/>
            <person name="Jiang F."/>
            <person name="Liu H."/>
            <person name="Zhao H."/>
            <person name="Xu D."/>
            <person name="Zhang Y."/>
        </authorList>
    </citation>
    <scope>NUCLEOTIDE SEQUENCE [LARGE SCALE GENOMIC DNA]</scope>
    <source>
        <strain evidence="2">cv. Punajuju</strain>
    </source>
</reference>
<accession>A0ACB9H8A3</accession>
<comment type="caution">
    <text evidence="1">The sequence shown here is derived from an EMBL/GenBank/DDBJ whole genome shotgun (WGS) entry which is preliminary data.</text>
</comment>
<evidence type="ECO:0000313" key="1">
    <source>
        <dbReference type="EMBL" id="KAI3791970.1"/>
    </source>
</evidence>
<protein>
    <submittedName>
        <fullName evidence="1">Uncharacterized protein</fullName>
    </submittedName>
</protein>
<reference evidence="1 2" key="2">
    <citation type="journal article" date="2022" name="Mol. Ecol. Resour.">
        <title>The genomes of chicory, endive, great burdock and yacon provide insights into Asteraceae paleo-polyploidization history and plant inulin production.</title>
        <authorList>
            <person name="Fan W."/>
            <person name="Wang S."/>
            <person name="Wang H."/>
            <person name="Wang A."/>
            <person name="Jiang F."/>
            <person name="Liu H."/>
            <person name="Zhao H."/>
            <person name="Xu D."/>
            <person name="Zhang Y."/>
        </authorList>
    </citation>
    <scope>NUCLEOTIDE SEQUENCE [LARGE SCALE GENOMIC DNA]</scope>
    <source>
        <strain evidence="2">cv. Punajuju</strain>
        <tissue evidence="1">Leaves</tissue>
    </source>
</reference>